<dbReference type="EnsemblMetazoa" id="BGLB000069-RA">
    <property type="protein sequence ID" value="BGLB000069-PA"/>
    <property type="gene ID" value="BGLB000069"/>
</dbReference>
<feature type="compositionally biased region" description="Low complexity" evidence="1">
    <location>
        <begin position="1081"/>
        <end position="1125"/>
    </location>
</feature>
<evidence type="ECO:0000313" key="2">
    <source>
        <dbReference type="EnsemblMetazoa" id="BGLB000069-PA"/>
    </source>
</evidence>
<proteinExistence type="predicted"/>
<feature type="compositionally biased region" description="Low complexity" evidence="1">
    <location>
        <begin position="810"/>
        <end position="820"/>
    </location>
</feature>
<name>A0A182YTS4_BIOGL</name>
<feature type="region of interest" description="Disordered" evidence="1">
    <location>
        <begin position="920"/>
        <end position="1040"/>
    </location>
</feature>
<dbReference type="Proteomes" id="UP000076420">
    <property type="component" value="Unassembled WGS sequence"/>
</dbReference>
<sequence length="1710" mass="179186">MGLAEISLGSHLGRKVTLDLDMVRWLRLRLIAPPDFGTLFFTTRTQPTRHFVHYQGLMAKCVCENSTHPTLLYTTKTAVPLPFFSSSPRKTLQVGKEWFRWDLEDTSVCALATLFPSDCSRTQEFHRVNVGGLLRVDLDPEDALVPPGVTRDLGGVLYSKSRGPDRFGPLASRAGFDPGAQRPARFVGLTVPSPKLRDIHTCRLPEHRDYEQTVARLLLSNLVLWKLLKYSLLSTLRISLDPNWKATCHSLLEENLPLSGHMKTLKKSPMLRDPGINPGINGPVQDSAMPGGLTSLDGVDVKAEIKEEDGRKSSDSRPPSRKIPNGDSESTMAVKTEDNNNKRIKVEKKSDSSKKENGKPGSVGPDSQKASPQPPTPQHPSSGGTTPATMMPSQHGMMGSFEPPFMQQQSEIFVFSTQLANQAAESVRLGQCKSIIQYHMDHPNTKAFLAKNPLKGNNFRQGMPPNMMGGGMKGQPGPGMMRMHNPMQPNWGPQMPQGPGMDDPGMMGPGGMMPNGPYQPGGPGPRMMGGWPGQGCGGPHPHSHGPMGPGGYGPGSLMDMENELMMAGHLNPNISSSQVPDENLTLEQRQHRSKGLAQLTKIHQMLMGVNGQHDGNQPPMGPDGQPCGPSMYPGGPGMMSPQQQAMMSQQQAMMSQGGMMHPHGMMSPQHQHMMAQQGMPPYGPRGPPGMVPGMNGKEQKHGGMGPASPNMNGMRMPMPPHGPHGPMGPGMDPDGMGMYGGPPDMCRPPHMGMEPMPGMHGYPPHGMPPQGPMDPGFDPTMPGGMPPVMGPGPPGPGGPRHHGPMRQAHMMGPNGMMPGMKSSSQVILHRAGNPEQFNPETMGGVVPPVTASSGSNNSKPPPSYAQAQKRKRGDDMDDSYAKGNLQQTPSPTKIHYHLSQFEGQELTITKQLNSAFVAGSGGDESNSIGPALGSGSLGTTTPGGHYNSHANSPLHSGPGSNKGPHSNSSQTSSNMANSPAVSTAGPSPHHLPQGPSTPHSSTTTNAGANIRLSHFDPPSISNGVGSAPHTPNSKASSAMSNITSASLANLAKGVENLSNQMQQNMMQGGPFHSIQVQGQMTSSSGGSNSSSNSSSSGSLSTSAATTSSSTSSSSAVPNPNSGVNSQAPSAPSVNNTYIAQNMSISQVNVPPNHPSMNNYVNMQMQCMNAESPHMNMPPCSMQHGGMGPQMGPGSGMMGGGSRPGMSHHMTQSQSMMSSMTPLPGGPSPGMGPGPALPSTPMSATMNPSIPPHRPNSSSSMPPTPPTLSKGSQFTSPPLSHTQLSGSGPPSLSGVTSPSFPITSSSNSSVQIQQKGHNTIQYLPANPPTSQASGTKQRTEIDYSMPRFPSPLHNMDGKNPSSTLQYYPNSSPTGLRGGPPMSSALSAAVAMGPEFANQATIAMHQSASMMRSSSIPDLQAMQNTGPSMPPSQMNMSHGMGHSMGMGPMDNNGHMVGSMMGGPDPMMSISSMRPGHSPGAIRSMPPGMGPGSLECVSPIPGMGGYINNGPSIEQAQAQAQAHAAMMMQGNSQIPSSSPHGPMPSGGPSPLMTHGPMPGSSIHGPMPPGGMPGSSPHHMQGPPMAHGPMSGSMPGPSPHGPMQGPSPHNPMSVPSPHNPMSGSMPPHGHMGHMHGPGMAPVGMPRHPGMGGMRMPSPGMGGMPLGPGQYGGMQYPGYQQDYYSQGPPRGHPRQMMPGMMGGGGQPYGMMPGPS</sequence>
<evidence type="ECO:0000256" key="1">
    <source>
        <dbReference type="SAM" id="MobiDB-lite"/>
    </source>
</evidence>
<feature type="compositionally biased region" description="Low complexity" evidence="1">
    <location>
        <begin position="1616"/>
        <end position="1627"/>
    </location>
</feature>
<feature type="compositionally biased region" description="Low complexity" evidence="1">
    <location>
        <begin position="1545"/>
        <end position="1561"/>
    </location>
</feature>
<dbReference type="STRING" id="6526.A0A182YTS4"/>
<feature type="compositionally biased region" description="Low complexity" evidence="1">
    <location>
        <begin position="1203"/>
        <end position="1222"/>
    </location>
</feature>
<evidence type="ECO:0000313" key="3">
    <source>
        <dbReference type="Proteomes" id="UP000076420"/>
    </source>
</evidence>
<feature type="compositionally biased region" description="Low complexity" evidence="1">
    <location>
        <begin position="1284"/>
        <end position="1308"/>
    </location>
</feature>
<feature type="compositionally biased region" description="Pro residues" evidence="1">
    <location>
        <begin position="788"/>
        <end position="797"/>
    </location>
</feature>
<feature type="compositionally biased region" description="Basic and acidic residues" evidence="1">
    <location>
        <begin position="347"/>
        <end position="358"/>
    </location>
</feature>
<feature type="region of interest" description="Disordered" evidence="1">
    <location>
        <begin position="1197"/>
        <end position="1313"/>
    </location>
</feature>
<dbReference type="OrthoDB" id="7668649at2759"/>
<feature type="compositionally biased region" description="Low complexity" evidence="1">
    <location>
        <begin position="1528"/>
        <end position="1537"/>
    </location>
</feature>
<feature type="compositionally biased region" description="Basic and acidic residues" evidence="1">
    <location>
        <begin position="299"/>
        <end position="315"/>
    </location>
</feature>
<feature type="compositionally biased region" description="Low complexity" evidence="1">
    <location>
        <begin position="1570"/>
        <end position="1603"/>
    </location>
</feature>
<reference evidence="2" key="1">
    <citation type="submission" date="2020-05" db="UniProtKB">
        <authorList>
            <consortium name="EnsemblMetazoa"/>
        </authorList>
    </citation>
    <scope>IDENTIFICATION</scope>
    <source>
        <strain evidence="2">BB02</strain>
    </source>
</reference>
<feature type="compositionally biased region" description="Polar residues" evidence="1">
    <location>
        <begin position="1019"/>
        <end position="1040"/>
    </location>
</feature>
<accession>A0A182YTS4</accession>
<feature type="compositionally biased region" description="Polar residues" evidence="1">
    <location>
        <begin position="1269"/>
        <end position="1283"/>
    </location>
</feature>
<feature type="region of interest" description="Disordered" evidence="1">
    <location>
        <begin position="1528"/>
        <end position="1627"/>
    </location>
</feature>
<feature type="compositionally biased region" description="Low complexity" evidence="1">
    <location>
        <begin position="929"/>
        <end position="944"/>
    </location>
</feature>
<dbReference type="VEuPathDB" id="VectorBase:BGLAX_036288"/>
<protein>
    <recommendedName>
        <fullName evidence="4">B-cell lymphoma 9 beta-catenin binding domain-containing protein</fullName>
    </recommendedName>
</protein>
<feature type="compositionally biased region" description="Polar residues" evidence="1">
    <location>
        <begin position="1358"/>
        <end position="1372"/>
    </location>
</feature>
<feature type="region of interest" description="Disordered" evidence="1">
    <location>
        <begin position="1351"/>
        <end position="1379"/>
    </location>
</feature>
<dbReference type="VEuPathDB" id="VectorBase:BGLB000069"/>
<feature type="compositionally biased region" description="Polar residues" evidence="1">
    <location>
        <begin position="963"/>
        <end position="985"/>
    </location>
</feature>
<feature type="compositionally biased region" description="Polar residues" evidence="1">
    <location>
        <begin position="994"/>
        <end position="1007"/>
    </location>
</feature>
<feature type="region of interest" description="Disordered" evidence="1">
    <location>
        <begin position="265"/>
        <end position="402"/>
    </location>
</feature>
<gene>
    <name evidence="2" type="primary">106062186</name>
</gene>
<evidence type="ECO:0008006" key="4">
    <source>
        <dbReference type="Google" id="ProtNLM"/>
    </source>
</evidence>
<feature type="compositionally biased region" description="Pro residues" evidence="1">
    <location>
        <begin position="1223"/>
        <end position="1237"/>
    </location>
</feature>
<organism evidence="2 3">
    <name type="scientific">Biomphalaria glabrata</name>
    <name type="common">Bloodfluke planorb</name>
    <name type="synonym">Freshwater snail</name>
    <dbReference type="NCBI Taxonomy" id="6526"/>
    <lineage>
        <taxon>Eukaryota</taxon>
        <taxon>Metazoa</taxon>
        <taxon>Spiralia</taxon>
        <taxon>Lophotrochozoa</taxon>
        <taxon>Mollusca</taxon>
        <taxon>Gastropoda</taxon>
        <taxon>Heterobranchia</taxon>
        <taxon>Euthyneura</taxon>
        <taxon>Panpulmonata</taxon>
        <taxon>Hygrophila</taxon>
        <taxon>Lymnaeoidea</taxon>
        <taxon>Planorbidae</taxon>
        <taxon>Biomphalaria</taxon>
    </lineage>
</organism>
<feature type="region of interest" description="Disordered" evidence="1">
    <location>
        <begin position="1076"/>
        <end position="1132"/>
    </location>
</feature>
<feature type="region of interest" description="Disordered" evidence="1">
    <location>
        <begin position="788"/>
        <end position="892"/>
    </location>
</feature>